<dbReference type="InterPro" id="IPR033803">
    <property type="entry name" value="CBD-like_Golvesin-Xly"/>
</dbReference>
<dbReference type="Proteomes" id="UP000630887">
    <property type="component" value="Unassembled WGS sequence"/>
</dbReference>
<evidence type="ECO:0008006" key="6">
    <source>
        <dbReference type="Google" id="ProtNLM"/>
    </source>
</evidence>
<dbReference type="AlphaFoldDB" id="A0A8J3KZC6"/>
<sequence length="577" mass="60208">MRKVLAGPAVLAAMSIAVAGSSLAAAAAWAKPADAVAEGGRIVGYHGYRVTVPASWQVVDLTADPQACVRFDRPTVYLGHPGDQSACPADLVGRTAALVIEPMDAVSAARLTPQTAVTAPGTAVAAGAASRDDAIQVAVRGAGVLVTAAHTPDTEDAVRRILGSAKLGRDARPAADSLLTTAASTRTATGAAPLAAAGPQPGVYTGKGFDTCAAPSQSTMNAWRNSSPYRAIGIYISGGSRSCSQPNLTANWVTNQTNNGWRLIPIELGRQAPCGTRLPKMSADPATARSQGATAANSAVSAAQALGIPAGSAIYNDIEHYPSNASCKDAVLSYLSGWTLQLHARGYLSGMYSSGSSGITDVCSAYHDSRYTRLDHLWIAWWNGVADTDGGPYCDDAFYTNHRRLHQYAGEVQETWGGVQINIDRNYLDVSTTVSEEPPPTSWSAVVDNTTAGGFTASANWGTSAFSAQRYGADYRFADPVAASDPAWFRVNIPQTASYEVAIWYPANAGYNNATPFIVATTGGNQSVTVDQRVNGGQWISLGVFTLAAGDGDKVGVSRWTTGTGYVVADAVRFTRV</sequence>
<dbReference type="SUPFAM" id="SSF51445">
    <property type="entry name" value="(Trans)glycosidases"/>
    <property type="match status" value="1"/>
</dbReference>
<name>A0A8J3KZC6_9ACTN</name>
<evidence type="ECO:0000313" key="4">
    <source>
        <dbReference type="EMBL" id="GIG03885.1"/>
    </source>
</evidence>
<protein>
    <recommendedName>
        <fullName evidence="6">DUF1906 domain-containing protein</fullName>
    </recommendedName>
</protein>
<dbReference type="RefSeq" id="WP_203688348.1">
    <property type="nucleotide sequence ID" value="NZ_BAAALC010000049.1"/>
</dbReference>
<dbReference type="Pfam" id="PF08924">
    <property type="entry name" value="Rv2525c_GlyHyd-like"/>
    <property type="match status" value="1"/>
</dbReference>
<evidence type="ECO:0000256" key="1">
    <source>
        <dbReference type="SAM" id="SignalP"/>
    </source>
</evidence>
<dbReference type="InterPro" id="IPR015020">
    <property type="entry name" value="Rv2525c-like_Glyco_Hydro-like"/>
</dbReference>
<comment type="caution">
    <text evidence="4">The sequence shown here is derived from an EMBL/GenBank/DDBJ whole genome shotgun (WGS) entry which is preliminary data.</text>
</comment>
<feature type="signal peptide" evidence="1">
    <location>
        <begin position="1"/>
        <end position="19"/>
    </location>
</feature>
<feature type="chain" id="PRO_5038424117" description="DUF1906 domain-containing protein" evidence="1">
    <location>
        <begin position="20"/>
        <end position="577"/>
    </location>
</feature>
<proteinExistence type="predicted"/>
<dbReference type="EMBL" id="BONI01000004">
    <property type="protein sequence ID" value="GIG03885.1"/>
    <property type="molecule type" value="Genomic_DNA"/>
</dbReference>
<accession>A0A8J3KZC6</accession>
<evidence type="ECO:0000313" key="5">
    <source>
        <dbReference type="Proteomes" id="UP000630887"/>
    </source>
</evidence>
<evidence type="ECO:0000259" key="2">
    <source>
        <dbReference type="Pfam" id="PF08924"/>
    </source>
</evidence>
<keyword evidence="5" id="KW-1185">Reference proteome</keyword>
<keyword evidence="1" id="KW-0732">Signal</keyword>
<reference evidence="4 5" key="1">
    <citation type="submission" date="2021-01" db="EMBL/GenBank/DDBJ databases">
        <title>Whole genome shotgun sequence of Catellatospora coxensis NBRC 107359.</title>
        <authorList>
            <person name="Komaki H."/>
            <person name="Tamura T."/>
        </authorList>
    </citation>
    <scope>NUCLEOTIDE SEQUENCE [LARGE SCALE GENOMIC DNA]</scope>
    <source>
        <strain evidence="4 5">NBRC 107359</strain>
    </source>
</reference>
<dbReference type="Gene3D" id="3.20.20.80">
    <property type="entry name" value="Glycosidases"/>
    <property type="match status" value="1"/>
</dbReference>
<evidence type="ECO:0000259" key="3">
    <source>
        <dbReference type="Pfam" id="PF25275"/>
    </source>
</evidence>
<dbReference type="Pfam" id="PF25275">
    <property type="entry name" value="Golvesin_C"/>
    <property type="match status" value="1"/>
</dbReference>
<feature type="domain" description="Rv2525c-like glycoside hydrolase-like" evidence="2">
    <location>
        <begin position="221"/>
        <end position="427"/>
    </location>
</feature>
<organism evidence="4 5">
    <name type="scientific">Catellatospora coxensis</name>
    <dbReference type="NCBI Taxonomy" id="310354"/>
    <lineage>
        <taxon>Bacteria</taxon>
        <taxon>Bacillati</taxon>
        <taxon>Actinomycetota</taxon>
        <taxon>Actinomycetes</taxon>
        <taxon>Micromonosporales</taxon>
        <taxon>Micromonosporaceae</taxon>
        <taxon>Catellatospora</taxon>
    </lineage>
</organism>
<dbReference type="CDD" id="cd14488">
    <property type="entry name" value="CBM6-CBM35-CBM36_like_2"/>
    <property type="match status" value="1"/>
</dbReference>
<dbReference type="InterPro" id="IPR017853">
    <property type="entry name" value="GH"/>
</dbReference>
<gene>
    <name evidence="4" type="ORF">Cco03nite_05850</name>
</gene>
<feature type="domain" description="Golvesin/Xly CBD-like" evidence="3">
    <location>
        <begin position="446"/>
        <end position="576"/>
    </location>
</feature>